<proteinExistence type="predicted"/>
<gene>
    <name evidence="2" type="ORF">MNOR_LOCUS22596</name>
</gene>
<keyword evidence="1" id="KW-1133">Transmembrane helix</keyword>
<keyword evidence="1" id="KW-0812">Transmembrane</keyword>
<evidence type="ECO:0000313" key="3">
    <source>
        <dbReference type="Proteomes" id="UP001497623"/>
    </source>
</evidence>
<name>A0AAV2R9Y1_MEGNR</name>
<dbReference type="AlphaFoldDB" id="A0AAV2R9Y1"/>
<evidence type="ECO:0000256" key="1">
    <source>
        <dbReference type="SAM" id="Phobius"/>
    </source>
</evidence>
<dbReference type="Proteomes" id="UP001497623">
    <property type="component" value="Unassembled WGS sequence"/>
</dbReference>
<protein>
    <submittedName>
        <fullName evidence="2">Uncharacterized protein</fullName>
    </submittedName>
</protein>
<dbReference type="EMBL" id="CAXKWB010019195">
    <property type="protein sequence ID" value="CAL4121734.1"/>
    <property type="molecule type" value="Genomic_DNA"/>
</dbReference>
<accession>A0AAV2R9Y1</accession>
<comment type="caution">
    <text evidence="2">The sequence shown here is derived from an EMBL/GenBank/DDBJ whole genome shotgun (WGS) entry which is preliminary data.</text>
</comment>
<reference evidence="2 3" key="1">
    <citation type="submission" date="2024-05" db="EMBL/GenBank/DDBJ databases">
        <authorList>
            <person name="Wallberg A."/>
        </authorList>
    </citation>
    <scope>NUCLEOTIDE SEQUENCE [LARGE SCALE GENOMIC DNA]</scope>
</reference>
<keyword evidence="1" id="KW-0472">Membrane</keyword>
<evidence type="ECO:0000313" key="2">
    <source>
        <dbReference type="EMBL" id="CAL4121734.1"/>
    </source>
</evidence>
<sequence length="176" mass="19739">MYLHLVHHNLHENQWVPDELVRTYSVLGDGENLVDLDMILFFVVEISEAVSVLAVTVVPNLGVDPFDCHLHDVFSIVGTADVVEVVEVAASDAAFAVSVVLLDEVVVLPELLRVNFWQMIFFALLSLAQTFLTLHLVSAAWQRQLWLLLLFLSPQMVTYQTPDLNLDDLCPSVEDP</sequence>
<feature type="transmembrane region" description="Helical" evidence="1">
    <location>
        <begin position="116"/>
        <end position="137"/>
    </location>
</feature>
<organism evidence="2 3">
    <name type="scientific">Meganyctiphanes norvegica</name>
    <name type="common">Northern krill</name>
    <name type="synonym">Thysanopoda norvegica</name>
    <dbReference type="NCBI Taxonomy" id="48144"/>
    <lineage>
        <taxon>Eukaryota</taxon>
        <taxon>Metazoa</taxon>
        <taxon>Ecdysozoa</taxon>
        <taxon>Arthropoda</taxon>
        <taxon>Crustacea</taxon>
        <taxon>Multicrustacea</taxon>
        <taxon>Malacostraca</taxon>
        <taxon>Eumalacostraca</taxon>
        <taxon>Eucarida</taxon>
        <taxon>Euphausiacea</taxon>
        <taxon>Euphausiidae</taxon>
        <taxon>Meganyctiphanes</taxon>
    </lineage>
</organism>
<keyword evidence="3" id="KW-1185">Reference proteome</keyword>